<dbReference type="SUPFAM" id="SSF103473">
    <property type="entry name" value="MFS general substrate transporter"/>
    <property type="match status" value="1"/>
</dbReference>
<dbReference type="PANTHER" id="PTHR48022:SF2">
    <property type="entry name" value="PLASTIDIC GLUCOSE TRANSPORTER 4"/>
    <property type="match status" value="1"/>
</dbReference>
<dbReference type="InterPro" id="IPR050360">
    <property type="entry name" value="MFS_Sugar_Transporters"/>
</dbReference>
<accession>A0A9P6YCK5</accession>
<dbReference type="NCBIfam" id="TIGR00879">
    <property type="entry name" value="SP"/>
    <property type="match status" value="1"/>
</dbReference>
<evidence type="ECO:0000259" key="9">
    <source>
        <dbReference type="PROSITE" id="PS50850"/>
    </source>
</evidence>
<keyword evidence="6 8" id="KW-0472">Membrane</keyword>
<comment type="similarity">
    <text evidence="2 7">Belongs to the major facilitator superfamily. Sugar transporter (TC 2.A.1.1) family.</text>
</comment>
<dbReference type="InterPro" id="IPR003663">
    <property type="entry name" value="Sugar/inositol_transpt"/>
</dbReference>
<dbReference type="AlphaFoldDB" id="A0A9P6YCK5"/>
<dbReference type="PROSITE" id="PS00216">
    <property type="entry name" value="SUGAR_TRANSPORT_1"/>
    <property type="match status" value="2"/>
</dbReference>
<feature type="transmembrane region" description="Helical" evidence="8">
    <location>
        <begin position="153"/>
        <end position="176"/>
    </location>
</feature>
<comment type="caution">
    <text evidence="10">The sequence shown here is derived from an EMBL/GenBank/DDBJ whole genome shotgun (WGS) entry which is preliminary data.</text>
</comment>
<evidence type="ECO:0000256" key="2">
    <source>
        <dbReference type="ARBA" id="ARBA00010992"/>
    </source>
</evidence>
<protein>
    <recommendedName>
        <fullName evidence="9">Major facilitator superfamily (MFS) profile domain-containing protein</fullName>
    </recommendedName>
</protein>
<evidence type="ECO:0000256" key="5">
    <source>
        <dbReference type="ARBA" id="ARBA00022989"/>
    </source>
</evidence>
<reference evidence="10" key="1">
    <citation type="journal article" date="2020" name="Microb. Genom.">
        <title>Genetic diversity of clinical and environmental Mucorales isolates obtained from an investigation of mucormycosis cases among solid organ transplant recipients.</title>
        <authorList>
            <person name="Nguyen M.H."/>
            <person name="Kaul D."/>
            <person name="Muto C."/>
            <person name="Cheng S.J."/>
            <person name="Richter R.A."/>
            <person name="Bruno V.M."/>
            <person name="Liu G."/>
            <person name="Beyhan S."/>
            <person name="Sundermann A.J."/>
            <person name="Mounaud S."/>
            <person name="Pasculle A.W."/>
            <person name="Nierman W.C."/>
            <person name="Driscoll E."/>
            <person name="Cumbie R."/>
            <person name="Clancy C.J."/>
            <person name="Dupont C.L."/>
        </authorList>
    </citation>
    <scope>NUCLEOTIDE SEQUENCE</scope>
    <source>
        <strain evidence="10">GL16</strain>
    </source>
</reference>
<dbReference type="InterPro" id="IPR036259">
    <property type="entry name" value="MFS_trans_sf"/>
</dbReference>
<dbReference type="PROSITE" id="PS50850">
    <property type="entry name" value="MFS"/>
    <property type="match status" value="1"/>
</dbReference>
<dbReference type="EMBL" id="JAANIT010000723">
    <property type="protein sequence ID" value="KAG1544992.1"/>
    <property type="molecule type" value="Genomic_DNA"/>
</dbReference>
<feature type="transmembrane region" description="Helical" evidence="8">
    <location>
        <begin position="37"/>
        <end position="57"/>
    </location>
</feature>
<organism evidence="10 11">
    <name type="scientific">Rhizopus oryzae</name>
    <name type="common">Mucormycosis agent</name>
    <name type="synonym">Rhizopus arrhizus var. delemar</name>
    <dbReference type="NCBI Taxonomy" id="64495"/>
    <lineage>
        <taxon>Eukaryota</taxon>
        <taxon>Fungi</taxon>
        <taxon>Fungi incertae sedis</taxon>
        <taxon>Mucoromycota</taxon>
        <taxon>Mucoromycotina</taxon>
        <taxon>Mucoromycetes</taxon>
        <taxon>Mucorales</taxon>
        <taxon>Mucorineae</taxon>
        <taxon>Rhizopodaceae</taxon>
        <taxon>Rhizopus</taxon>
    </lineage>
</organism>
<feature type="transmembrane region" description="Helical" evidence="8">
    <location>
        <begin position="286"/>
        <end position="307"/>
    </location>
</feature>
<dbReference type="InterPro" id="IPR005829">
    <property type="entry name" value="Sugar_transporter_CS"/>
</dbReference>
<feature type="domain" description="Major facilitator superfamily (MFS) profile" evidence="9">
    <location>
        <begin position="1"/>
        <end position="463"/>
    </location>
</feature>
<dbReference type="Proteomes" id="UP000717996">
    <property type="component" value="Unassembled WGS sequence"/>
</dbReference>
<evidence type="ECO:0000313" key="10">
    <source>
        <dbReference type="EMBL" id="KAG1544992.1"/>
    </source>
</evidence>
<dbReference type="GO" id="GO:0005351">
    <property type="term" value="F:carbohydrate:proton symporter activity"/>
    <property type="evidence" value="ECO:0007669"/>
    <property type="project" value="TreeGrafter"/>
</dbReference>
<evidence type="ECO:0000313" key="11">
    <source>
        <dbReference type="Proteomes" id="UP000717996"/>
    </source>
</evidence>
<feature type="transmembrane region" description="Helical" evidence="8">
    <location>
        <begin position="64"/>
        <end position="83"/>
    </location>
</feature>
<dbReference type="PANTHER" id="PTHR48022">
    <property type="entry name" value="PLASTIDIC GLUCOSE TRANSPORTER 4"/>
    <property type="match status" value="1"/>
</dbReference>
<dbReference type="InterPro" id="IPR005828">
    <property type="entry name" value="MFS_sugar_transport-like"/>
</dbReference>
<dbReference type="OrthoDB" id="4142200at2759"/>
<evidence type="ECO:0000256" key="7">
    <source>
        <dbReference type="RuleBase" id="RU003346"/>
    </source>
</evidence>
<dbReference type="PRINTS" id="PR00171">
    <property type="entry name" value="SUGRTRNSPORT"/>
</dbReference>
<gene>
    <name evidence="10" type="ORF">G6F51_005725</name>
</gene>
<evidence type="ECO:0000256" key="3">
    <source>
        <dbReference type="ARBA" id="ARBA00022448"/>
    </source>
</evidence>
<evidence type="ECO:0000256" key="6">
    <source>
        <dbReference type="ARBA" id="ARBA00023136"/>
    </source>
</evidence>
<proteinExistence type="inferred from homology"/>
<evidence type="ECO:0000256" key="1">
    <source>
        <dbReference type="ARBA" id="ARBA00004141"/>
    </source>
</evidence>
<comment type="subcellular location">
    <subcellularLocation>
        <location evidence="1">Membrane</location>
        <topology evidence="1">Multi-pass membrane protein</topology>
    </subcellularLocation>
</comment>
<evidence type="ECO:0000256" key="4">
    <source>
        <dbReference type="ARBA" id="ARBA00022692"/>
    </source>
</evidence>
<dbReference type="Pfam" id="PF00083">
    <property type="entry name" value="Sugar_tr"/>
    <property type="match status" value="1"/>
</dbReference>
<keyword evidence="5 8" id="KW-1133">Transmembrane helix</keyword>
<feature type="transmembrane region" description="Helical" evidence="8">
    <location>
        <begin position="319"/>
        <end position="339"/>
    </location>
</feature>
<keyword evidence="4 8" id="KW-0812">Transmembrane</keyword>
<dbReference type="Gene3D" id="1.20.1250.20">
    <property type="entry name" value="MFS general substrate transporter like domains"/>
    <property type="match status" value="1"/>
</dbReference>
<dbReference type="GO" id="GO:0016020">
    <property type="term" value="C:membrane"/>
    <property type="evidence" value="ECO:0007669"/>
    <property type="project" value="UniProtKB-SubCell"/>
</dbReference>
<evidence type="ECO:0000256" key="8">
    <source>
        <dbReference type="SAM" id="Phobius"/>
    </source>
</evidence>
<feature type="transmembrane region" description="Helical" evidence="8">
    <location>
        <begin position="89"/>
        <end position="110"/>
    </location>
</feature>
<keyword evidence="3 7" id="KW-0813">Transport</keyword>
<feature type="transmembrane region" description="Helical" evidence="8">
    <location>
        <begin position="359"/>
        <end position="380"/>
    </location>
</feature>
<dbReference type="FunFam" id="1.20.1250.20:FF:000134">
    <property type="entry name" value="MFS sugar transporter protein"/>
    <property type="match status" value="1"/>
</dbReference>
<sequence>MRYLRVKSYDFGVMTGLILMPSFQLDMTGIDENTNGIMISSLLAGAITGAIFSGPLADALGRKALMALGTVIFIFGNILQVGAEDLKRMYGGRAITGVSIGMVTMAVPLYQSEIAPKNMRGRLMSIQQFALTGGMALSYWIDYKFVDVSGSTGWRLAIGLQLIPALICLVGLILFIPESPRYSIYKKHSAEALETLSKIRGDGTTTHKDVLMEFTEMKQNITFEHKIFHNDKYKRLICSGPENNRRRLLLGMAVQIFQQLTGINAILLFAPQIFQAAGLTGRDIALFANGLSGSINLLATIPAIFFIDKWGRRPTMIIGAILCSICIGIMAILSGLHSYGYTEVPLDNSPSMITQKNPLVLLFDASAPTIGFLVVMYCYLAAYSCTWGTLGWVYPAELYSQGVRAKALAIVVYLYFPETNGKSLEEVDLIFSCRFNYYDVNVHHPQTAAEALIQMERVQQRDRNLYRFPFTPEISVHNRKSHHHQPSYVVQFPQNVYYRH</sequence>
<dbReference type="PROSITE" id="PS00217">
    <property type="entry name" value="SUGAR_TRANSPORT_2"/>
    <property type="match status" value="1"/>
</dbReference>
<dbReference type="InterPro" id="IPR020846">
    <property type="entry name" value="MFS_dom"/>
</dbReference>
<feature type="transmembrane region" description="Helical" evidence="8">
    <location>
        <begin position="248"/>
        <end position="274"/>
    </location>
</feature>
<name>A0A9P6YCK5_RHIOR</name>